<gene>
    <name evidence="3" type="ORF">JOE69_001831</name>
</gene>
<dbReference type="PANTHER" id="PTHR13789">
    <property type="entry name" value="MONOOXYGENASE"/>
    <property type="match status" value="1"/>
</dbReference>
<protein>
    <submittedName>
        <fullName evidence="3">2-polyprenyl-6-methoxyphenol hydroxylase-like FAD-dependent oxidoreductase</fullName>
    </submittedName>
</protein>
<dbReference type="SUPFAM" id="SSF51905">
    <property type="entry name" value="FAD/NAD(P)-binding domain"/>
    <property type="match status" value="1"/>
</dbReference>
<dbReference type="RefSeq" id="WP_309798025.1">
    <property type="nucleotide sequence ID" value="NZ_BAAAHY010000005.1"/>
</dbReference>
<evidence type="ECO:0000313" key="3">
    <source>
        <dbReference type="EMBL" id="MDR6269593.1"/>
    </source>
</evidence>
<dbReference type="Gene3D" id="3.50.50.60">
    <property type="entry name" value="FAD/NAD(P)-binding domain"/>
    <property type="match status" value="1"/>
</dbReference>
<keyword evidence="2" id="KW-0503">Monooxygenase</keyword>
<keyword evidence="4" id="KW-1185">Reference proteome</keyword>
<sequence length="131" mass="14431">MTNWFACIALPQSRIDALLSDSTPEQRRALLAENFGHWHRDVQRVLDAGRDREFLFHQLEVLAPLGSFVNGRTALIGDAAHAMAPFLGRGACEAILDGEAMGRIAMARHGLPLRNAALRSASALTRRRSRS</sequence>
<proteinExistence type="predicted"/>
<dbReference type="InterPro" id="IPR050493">
    <property type="entry name" value="FAD-dep_Monooxygenase_BioMet"/>
</dbReference>
<evidence type="ECO:0000256" key="2">
    <source>
        <dbReference type="ARBA" id="ARBA00023033"/>
    </source>
</evidence>
<keyword evidence="1" id="KW-0560">Oxidoreductase</keyword>
<evidence type="ECO:0000256" key="1">
    <source>
        <dbReference type="ARBA" id="ARBA00023002"/>
    </source>
</evidence>
<accession>A0ABU1JB26</accession>
<dbReference type="EMBL" id="JAVDQF010000001">
    <property type="protein sequence ID" value="MDR6269593.1"/>
    <property type="molecule type" value="Genomic_DNA"/>
</dbReference>
<comment type="caution">
    <text evidence="3">The sequence shown here is derived from an EMBL/GenBank/DDBJ whole genome shotgun (WGS) entry which is preliminary data.</text>
</comment>
<evidence type="ECO:0000313" key="4">
    <source>
        <dbReference type="Proteomes" id="UP001185069"/>
    </source>
</evidence>
<dbReference type="InterPro" id="IPR036188">
    <property type="entry name" value="FAD/NAD-bd_sf"/>
</dbReference>
<organism evidence="3 4">
    <name type="scientific">Arthrobacter russicus</name>
    <dbReference type="NCBI Taxonomy" id="172040"/>
    <lineage>
        <taxon>Bacteria</taxon>
        <taxon>Bacillati</taxon>
        <taxon>Actinomycetota</taxon>
        <taxon>Actinomycetes</taxon>
        <taxon>Micrococcales</taxon>
        <taxon>Micrococcaceae</taxon>
        <taxon>Arthrobacter</taxon>
    </lineage>
</organism>
<name>A0ABU1JB26_9MICC</name>
<dbReference type="Proteomes" id="UP001185069">
    <property type="component" value="Unassembled WGS sequence"/>
</dbReference>
<dbReference type="PANTHER" id="PTHR13789:SF309">
    <property type="entry name" value="PUTATIVE (AFU_ORTHOLOGUE AFUA_6G14510)-RELATED"/>
    <property type="match status" value="1"/>
</dbReference>
<reference evidence="3 4" key="1">
    <citation type="submission" date="2023-07" db="EMBL/GenBank/DDBJ databases">
        <title>Sequencing the genomes of 1000 actinobacteria strains.</title>
        <authorList>
            <person name="Klenk H.-P."/>
        </authorList>
    </citation>
    <scope>NUCLEOTIDE SEQUENCE [LARGE SCALE GENOMIC DNA]</scope>
    <source>
        <strain evidence="3 4">DSM 14555</strain>
    </source>
</reference>